<feature type="region of interest" description="Disordered" evidence="1">
    <location>
        <begin position="1"/>
        <end position="26"/>
    </location>
</feature>
<dbReference type="Proteomes" id="UP000737018">
    <property type="component" value="Unassembled WGS sequence"/>
</dbReference>
<keyword evidence="2" id="KW-0472">Membrane</keyword>
<dbReference type="EMBL" id="JRKL02001684">
    <property type="protein sequence ID" value="KAF3962637.1"/>
    <property type="molecule type" value="Genomic_DNA"/>
</dbReference>
<organism evidence="3 4">
    <name type="scientific">Castanea mollissima</name>
    <name type="common">Chinese chestnut</name>
    <dbReference type="NCBI Taxonomy" id="60419"/>
    <lineage>
        <taxon>Eukaryota</taxon>
        <taxon>Viridiplantae</taxon>
        <taxon>Streptophyta</taxon>
        <taxon>Embryophyta</taxon>
        <taxon>Tracheophyta</taxon>
        <taxon>Spermatophyta</taxon>
        <taxon>Magnoliopsida</taxon>
        <taxon>eudicotyledons</taxon>
        <taxon>Gunneridae</taxon>
        <taxon>Pentapetalae</taxon>
        <taxon>rosids</taxon>
        <taxon>fabids</taxon>
        <taxon>Fagales</taxon>
        <taxon>Fagaceae</taxon>
        <taxon>Castanea</taxon>
    </lineage>
</organism>
<keyword evidence="2" id="KW-0812">Transmembrane</keyword>
<evidence type="ECO:0000256" key="1">
    <source>
        <dbReference type="SAM" id="MobiDB-lite"/>
    </source>
</evidence>
<evidence type="ECO:0000313" key="3">
    <source>
        <dbReference type="EMBL" id="KAF3962637.1"/>
    </source>
</evidence>
<proteinExistence type="predicted"/>
<reference evidence="3" key="1">
    <citation type="submission" date="2020-03" db="EMBL/GenBank/DDBJ databases">
        <title>Castanea mollissima Vanexum genome sequencing.</title>
        <authorList>
            <person name="Staton M."/>
        </authorList>
    </citation>
    <scope>NUCLEOTIDE SEQUENCE</scope>
    <source>
        <tissue evidence="3">Leaf</tissue>
    </source>
</reference>
<accession>A0A8J4VMH3</accession>
<sequence length="107" mass="12034">MRQIADSNPSQLSDHKAPEEEEEDEEDVISGIRYDFTLSLSRACSMVFFLGFGIWVLGQLGSPALIQRTGISTRYTFIKYVEPCPAQPSLKLLPFFISLYHCLGIMA</sequence>
<name>A0A8J4VMH3_9ROSI</name>
<keyword evidence="4" id="KW-1185">Reference proteome</keyword>
<evidence type="ECO:0000313" key="4">
    <source>
        <dbReference type="Proteomes" id="UP000737018"/>
    </source>
</evidence>
<feature type="transmembrane region" description="Helical" evidence="2">
    <location>
        <begin position="40"/>
        <end position="58"/>
    </location>
</feature>
<feature type="compositionally biased region" description="Polar residues" evidence="1">
    <location>
        <begin position="1"/>
        <end position="12"/>
    </location>
</feature>
<dbReference type="AlphaFoldDB" id="A0A8J4VMH3"/>
<gene>
    <name evidence="3" type="ORF">CMV_012873</name>
</gene>
<protein>
    <submittedName>
        <fullName evidence="3">Uncharacterized protein</fullName>
    </submittedName>
</protein>
<evidence type="ECO:0000256" key="2">
    <source>
        <dbReference type="SAM" id="Phobius"/>
    </source>
</evidence>
<keyword evidence="2" id="KW-1133">Transmembrane helix</keyword>
<comment type="caution">
    <text evidence="3">The sequence shown here is derived from an EMBL/GenBank/DDBJ whole genome shotgun (WGS) entry which is preliminary data.</text>
</comment>